<dbReference type="PANTHER" id="PTHR46268">
    <property type="entry name" value="STRESS RESPONSE PROTEIN NHAX"/>
    <property type="match status" value="1"/>
</dbReference>
<dbReference type="PANTHER" id="PTHR46268:SF6">
    <property type="entry name" value="UNIVERSAL STRESS PROTEIN UP12"/>
    <property type="match status" value="1"/>
</dbReference>
<dbReference type="CDD" id="cd00293">
    <property type="entry name" value="USP-like"/>
    <property type="match status" value="2"/>
</dbReference>
<dbReference type="Proteomes" id="UP000635384">
    <property type="component" value="Unassembled WGS sequence"/>
</dbReference>
<dbReference type="EMBL" id="JACXLC010000001">
    <property type="protein sequence ID" value="MBD2842103.1"/>
    <property type="molecule type" value="Genomic_DNA"/>
</dbReference>
<organism evidence="3 4">
    <name type="scientific">Erythrobacter rubeus</name>
    <dbReference type="NCBI Taxonomy" id="2760803"/>
    <lineage>
        <taxon>Bacteria</taxon>
        <taxon>Pseudomonadati</taxon>
        <taxon>Pseudomonadota</taxon>
        <taxon>Alphaproteobacteria</taxon>
        <taxon>Sphingomonadales</taxon>
        <taxon>Erythrobacteraceae</taxon>
        <taxon>Erythrobacter/Porphyrobacter group</taxon>
        <taxon>Erythrobacter</taxon>
    </lineage>
</organism>
<reference evidence="3 4" key="1">
    <citation type="submission" date="2020-09" db="EMBL/GenBank/DDBJ databases">
        <authorList>
            <person name="Yoon J.-W."/>
        </authorList>
    </citation>
    <scope>NUCLEOTIDE SEQUENCE [LARGE SCALE GENOMIC DNA]</scope>
    <source>
        <strain evidence="3 4">KMU-140</strain>
    </source>
</reference>
<evidence type="ECO:0000256" key="1">
    <source>
        <dbReference type="ARBA" id="ARBA00008791"/>
    </source>
</evidence>
<dbReference type="RefSeq" id="WP_190787595.1">
    <property type="nucleotide sequence ID" value="NZ_JACXLC010000001.1"/>
</dbReference>
<comment type="caution">
    <text evidence="3">The sequence shown here is derived from an EMBL/GenBank/DDBJ whole genome shotgun (WGS) entry which is preliminary data.</text>
</comment>
<dbReference type="InterPro" id="IPR006016">
    <property type="entry name" value="UspA"/>
</dbReference>
<proteinExistence type="inferred from homology"/>
<dbReference type="Pfam" id="PF00582">
    <property type="entry name" value="Usp"/>
    <property type="match status" value="2"/>
</dbReference>
<dbReference type="InterPro" id="IPR006015">
    <property type="entry name" value="Universal_stress_UspA"/>
</dbReference>
<feature type="domain" description="UspA" evidence="2">
    <location>
        <begin position="136"/>
        <end position="271"/>
    </location>
</feature>
<dbReference type="PRINTS" id="PR01438">
    <property type="entry name" value="UNVRSLSTRESS"/>
</dbReference>
<comment type="similarity">
    <text evidence="1">Belongs to the universal stress protein A family.</text>
</comment>
<evidence type="ECO:0000313" key="3">
    <source>
        <dbReference type="EMBL" id="MBD2842103.1"/>
    </source>
</evidence>
<feature type="domain" description="UspA" evidence="2">
    <location>
        <begin position="4"/>
        <end position="129"/>
    </location>
</feature>
<dbReference type="Gene3D" id="3.40.50.620">
    <property type="entry name" value="HUPs"/>
    <property type="match status" value="2"/>
</dbReference>
<accession>A0ABR8KSP5</accession>
<gene>
    <name evidence="3" type="ORF">IB285_07510</name>
</gene>
<dbReference type="InterPro" id="IPR014729">
    <property type="entry name" value="Rossmann-like_a/b/a_fold"/>
</dbReference>
<evidence type="ECO:0000313" key="4">
    <source>
        <dbReference type="Proteomes" id="UP000635384"/>
    </source>
</evidence>
<sequence>MPIDTIAVATDFSSRADRAIDRARQLRQSTGANLRFIHATSLAEDDPADIAALTQRMRLTTGLDDKEDGVEFVFPAGSPPAAIANACERDDISMLVIGPARYNTLGDFFLGTAVDYVLRNMAKPVLVAKMRANGPYRQIVAGTDFSVGSAHAILTAARMFPEAAIHVVHAWHVPFQAWQKDSYVAEEVEKAELQNMKQFLARLKEHEARLGDATYELVMSNASEAIRRGLELDPSALVVLGSHGASGFRQAAIGSVTSDLLRAIEADTLVVNTKDAEV</sequence>
<name>A0ABR8KSP5_9SPHN</name>
<protein>
    <submittedName>
        <fullName evidence="3">Universal stress protein</fullName>
    </submittedName>
</protein>
<evidence type="ECO:0000259" key="2">
    <source>
        <dbReference type="Pfam" id="PF00582"/>
    </source>
</evidence>
<dbReference type="SUPFAM" id="SSF52402">
    <property type="entry name" value="Adenine nucleotide alpha hydrolases-like"/>
    <property type="match status" value="2"/>
</dbReference>
<keyword evidence="4" id="KW-1185">Reference proteome</keyword>